<dbReference type="InterPro" id="IPR006665">
    <property type="entry name" value="OmpA-like"/>
</dbReference>
<dbReference type="InterPro" id="IPR008969">
    <property type="entry name" value="CarboxyPept-like_regulatory"/>
</dbReference>
<dbReference type="PANTHER" id="PTHR30329:SF21">
    <property type="entry name" value="LIPOPROTEIN YIAD-RELATED"/>
    <property type="match status" value="1"/>
</dbReference>
<keyword evidence="6" id="KW-0732">Signal</keyword>
<evidence type="ECO:0000256" key="4">
    <source>
        <dbReference type="PROSITE-ProRule" id="PRU00473"/>
    </source>
</evidence>
<dbReference type="Gene3D" id="2.60.40.1120">
    <property type="entry name" value="Carboxypeptidase-like, regulatory domain"/>
    <property type="match status" value="1"/>
</dbReference>
<dbReference type="EMBL" id="QEHR01000001">
    <property type="protein sequence ID" value="PVW17212.1"/>
    <property type="molecule type" value="Genomic_DNA"/>
</dbReference>
<dbReference type="InterPro" id="IPR036737">
    <property type="entry name" value="OmpA-like_sf"/>
</dbReference>
<dbReference type="PROSITE" id="PS51123">
    <property type="entry name" value="OMPA_2"/>
    <property type="match status" value="1"/>
</dbReference>
<dbReference type="CDD" id="cd07185">
    <property type="entry name" value="OmpA_C-like"/>
    <property type="match status" value="1"/>
</dbReference>
<keyword evidence="9" id="KW-1185">Reference proteome</keyword>
<dbReference type="Pfam" id="PF00691">
    <property type="entry name" value="OmpA"/>
    <property type="match status" value="1"/>
</dbReference>
<dbReference type="GO" id="GO:0009279">
    <property type="term" value="C:cell outer membrane"/>
    <property type="evidence" value="ECO:0007669"/>
    <property type="project" value="UniProtKB-SubCell"/>
</dbReference>
<evidence type="ECO:0000259" key="7">
    <source>
        <dbReference type="PROSITE" id="PS51123"/>
    </source>
</evidence>
<evidence type="ECO:0000256" key="6">
    <source>
        <dbReference type="SAM" id="SignalP"/>
    </source>
</evidence>
<dbReference type="PANTHER" id="PTHR30329">
    <property type="entry name" value="STATOR ELEMENT OF FLAGELLAR MOTOR COMPLEX"/>
    <property type="match status" value="1"/>
</dbReference>
<organism evidence="8 9">
    <name type="scientific">Marixanthomonas spongiae</name>
    <dbReference type="NCBI Taxonomy" id="2174845"/>
    <lineage>
        <taxon>Bacteria</taxon>
        <taxon>Pseudomonadati</taxon>
        <taxon>Bacteroidota</taxon>
        <taxon>Flavobacteriia</taxon>
        <taxon>Flavobacteriales</taxon>
        <taxon>Flavobacteriaceae</taxon>
        <taxon>Marixanthomonas</taxon>
    </lineage>
</organism>
<protein>
    <recommendedName>
        <fullName evidence="7">OmpA-like domain-containing protein</fullName>
    </recommendedName>
</protein>
<evidence type="ECO:0000256" key="2">
    <source>
        <dbReference type="ARBA" id="ARBA00023136"/>
    </source>
</evidence>
<proteinExistence type="predicted"/>
<keyword evidence="2 4" id="KW-0472">Membrane</keyword>
<dbReference type="Proteomes" id="UP000245962">
    <property type="component" value="Unassembled WGS sequence"/>
</dbReference>
<evidence type="ECO:0000313" key="9">
    <source>
        <dbReference type="Proteomes" id="UP000245962"/>
    </source>
</evidence>
<evidence type="ECO:0000256" key="1">
    <source>
        <dbReference type="ARBA" id="ARBA00004442"/>
    </source>
</evidence>
<comment type="subcellular location">
    <subcellularLocation>
        <location evidence="1">Cell outer membrane</location>
    </subcellularLocation>
</comment>
<dbReference type="InterPro" id="IPR050330">
    <property type="entry name" value="Bact_OuterMem_StrucFunc"/>
</dbReference>
<dbReference type="SUPFAM" id="SSF49464">
    <property type="entry name" value="Carboxypeptidase regulatory domain-like"/>
    <property type="match status" value="1"/>
</dbReference>
<dbReference type="SUPFAM" id="SSF103088">
    <property type="entry name" value="OmpA-like"/>
    <property type="match status" value="1"/>
</dbReference>
<dbReference type="AlphaFoldDB" id="A0A2U0I7Y0"/>
<keyword evidence="3" id="KW-0998">Cell outer membrane</keyword>
<feature type="domain" description="OmpA-like" evidence="7">
    <location>
        <begin position="322"/>
        <end position="436"/>
    </location>
</feature>
<feature type="region of interest" description="Disordered" evidence="5">
    <location>
        <begin position="407"/>
        <end position="436"/>
    </location>
</feature>
<name>A0A2U0I7Y0_9FLAO</name>
<feature type="chain" id="PRO_5015438324" description="OmpA-like domain-containing protein" evidence="6">
    <location>
        <begin position="28"/>
        <end position="436"/>
    </location>
</feature>
<evidence type="ECO:0000313" key="8">
    <source>
        <dbReference type="EMBL" id="PVW17212.1"/>
    </source>
</evidence>
<gene>
    <name evidence="8" type="ORF">DDV96_01470</name>
</gene>
<sequence>MYVLKTIQKVVPVAIVGILLTSYCASAQTNFSKHYQYTTNSNQADIEIRVGDIDNLGFGWSEGFDPFCGKNTKKHKYPWDIDPKDPPGTDKIILGSGYKGKGRSDGYAARTKRPDNAPTPITIEYDKVNIPIKNVIIQLFADDFQAPVWGSSFQFSVDGKRLPYVEKVLNSLKQTGPIGKLVNLGILPEDIALFADGKVEILIDDPLTGAGDGFAIDFVNVLINPKGNYECTGTVYGVVLDEQRNPVQNVSVNTNALAETLSDAEGKFNFQDIPVGLISVNGNKSGYESANVVVELNKDDKKRVELILKQKKESGEFMKEQLDKKGSVDLYGIYFDTNKDAPKPESKATLEALTNLLNENPELSLTIVGHTDADGTESANQDLSNRRAKSIIKLLIAKGIDAARLKAEGKGEKAPVASNKTETGKALNRRVEIKKN</sequence>
<dbReference type="OrthoDB" id="9800869at2"/>
<evidence type="ECO:0000256" key="3">
    <source>
        <dbReference type="ARBA" id="ARBA00023237"/>
    </source>
</evidence>
<accession>A0A2U0I7Y0</accession>
<evidence type="ECO:0000256" key="5">
    <source>
        <dbReference type="SAM" id="MobiDB-lite"/>
    </source>
</evidence>
<reference evidence="8 9" key="1">
    <citation type="submission" date="2018-04" db="EMBL/GenBank/DDBJ databases">
        <title>Marixanthomonas spongiae HN-E44 sp. nov., isolated from a marine sponge.</title>
        <authorList>
            <person name="Luo L."/>
            <person name="Zhuang L."/>
        </authorList>
    </citation>
    <scope>NUCLEOTIDE SEQUENCE [LARGE SCALE GENOMIC DNA]</scope>
    <source>
        <strain evidence="8 9">HN-E44</strain>
    </source>
</reference>
<dbReference type="InterPro" id="IPR006664">
    <property type="entry name" value="OMP_bac"/>
</dbReference>
<comment type="caution">
    <text evidence="8">The sequence shown here is derived from an EMBL/GenBank/DDBJ whole genome shotgun (WGS) entry which is preliminary data.</text>
</comment>
<dbReference type="RefSeq" id="WP_116692959.1">
    <property type="nucleotide sequence ID" value="NZ_QEHR01000001.1"/>
</dbReference>
<dbReference type="Pfam" id="PF13620">
    <property type="entry name" value="CarboxypepD_reg"/>
    <property type="match status" value="1"/>
</dbReference>
<feature type="signal peptide" evidence="6">
    <location>
        <begin position="1"/>
        <end position="27"/>
    </location>
</feature>
<dbReference type="Gene3D" id="3.30.1330.60">
    <property type="entry name" value="OmpA-like domain"/>
    <property type="match status" value="1"/>
</dbReference>
<dbReference type="PRINTS" id="PR01021">
    <property type="entry name" value="OMPADOMAIN"/>
</dbReference>